<reference evidence="3" key="1">
    <citation type="submission" date="2016-11" db="UniProtKB">
        <authorList>
            <consortium name="WormBaseParasite"/>
        </authorList>
    </citation>
    <scope>IDENTIFICATION</scope>
</reference>
<name>A0A1I8A6W1_9BILA</name>
<proteinExistence type="predicted"/>
<sequence>MRNFGLSSSSGPSKGRGTFKGHTTGKQEHGRESLGAEFPDVFVPKPLGAPREEVVTAEVSIGENDDDDAQDSRTNGAAASGSTPFFGQTMHAKGTPWQRVAEDSEAREANLARAEGLGVLQRQGVMDRLGSRGAEEWSTLQGESRGGKVLGGLDYGSGGGGEREESMPGTK</sequence>
<feature type="region of interest" description="Disordered" evidence="1">
    <location>
        <begin position="1"/>
        <end position="99"/>
    </location>
</feature>
<evidence type="ECO:0000256" key="1">
    <source>
        <dbReference type="SAM" id="MobiDB-lite"/>
    </source>
</evidence>
<protein>
    <submittedName>
        <fullName evidence="3">G-patch domain-containing protein</fullName>
    </submittedName>
</protein>
<dbReference type="WBParaSite" id="L893_g33291.t1">
    <property type="protein sequence ID" value="L893_g33291.t1"/>
    <property type="gene ID" value="L893_g33291"/>
</dbReference>
<dbReference type="AlphaFoldDB" id="A0A1I8A6W1"/>
<feature type="compositionally biased region" description="Polar residues" evidence="1">
    <location>
        <begin position="1"/>
        <end position="12"/>
    </location>
</feature>
<feature type="compositionally biased region" description="Basic and acidic residues" evidence="1">
    <location>
        <begin position="25"/>
        <end position="34"/>
    </location>
</feature>
<evidence type="ECO:0000313" key="2">
    <source>
        <dbReference type="Proteomes" id="UP000095287"/>
    </source>
</evidence>
<organism evidence="2 3">
    <name type="scientific">Steinernema glaseri</name>
    <dbReference type="NCBI Taxonomy" id="37863"/>
    <lineage>
        <taxon>Eukaryota</taxon>
        <taxon>Metazoa</taxon>
        <taxon>Ecdysozoa</taxon>
        <taxon>Nematoda</taxon>
        <taxon>Chromadorea</taxon>
        <taxon>Rhabditida</taxon>
        <taxon>Tylenchina</taxon>
        <taxon>Panagrolaimomorpha</taxon>
        <taxon>Strongyloidoidea</taxon>
        <taxon>Steinernematidae</taxon>
        <taxon>Steinernema</taxon>
    </lineage>
</organism>
<accession>A0A1I8A6W1</accession>
<feature type="compositionally biased region" description="Polar residues" evidence="1">
    <location>
        <begin position="72"/>
        <end position="86"/>
    </location>
</feature>
<keyword evidence="2" id="KW-1185">Reference proteome</keyword>
<dbReference type="Proteomes" id="UP000095287">
    <property type="component" value="Unplaced"/>
</dbReference>
<feature type="region of interest" description="Disordered" evidence="1">
    <location>
        <begin position="133"/>
        <end position="171"/>
    </location>
</feature>
<feature type="compositionally biased region" description="Basic and acidic residues" evidence="1">
    <location>
        <begin position="161"/>
        <end position="171"/>
    </location>
</feature>
<feature type="compositionally biased region" description="Gly residues" evidence="1">
    <location>
        <begin position="148"/>
        <end position="160"/>
    </location>
</feature>
<evidence type="ECO:0000313" key="3">
    <source>
        <dbReference type="WBParaSite" id="L893_g33291.t1"/>
    </source>
</evidence>